<keyword evidence="4" id="KW-1003">Cell membrane</keyword>
<dbReference type="Pfam" id="PF12698">
    <property type="entry name" value="ABC2_membrane_3"/>
    <property type="match status" value="1"/>
</dbReference>
<feature type="transmembrane region" description="Helical" evidence="8">
    <location>
        <begin position="176"/>
        <end position="200"/>
    </location>
</feature>
<protein>
    <submittedName>
        <fullName evidence="10">ABC-2</fullName>
    </submittedName>
</protein>
<evidence type="ECO:0000256" key="5">
    <source>
        <dbReference type="ARBA" id="ARBA00022692"/>
    </source>
</evidence>
<dbReference type="EMBL" id="CP010536">
    <property type="protein sequence ID" value="AJG19360.1"/>
    <property type="molecule type" value="Genomic_DNA"/>
</dbReference>
<evidence type="ECO:0000256" key="8">
    <source>
        <dbReference type="SAM" id="Phobius"/>
    </source>
</evidence>
<reference evidence="10 11" key="1">
    <citation type="journal article" date="2015" name="Genome Announc.">
        <title>Complete Genome Sequence of Cupriavidus basilensis 4G11, Isolated from the Oak Ridge Field Research Center Site.</title>
        <authorList>
            <person name="Ray J."/>
            <person name="Waters R.J."/>
            <person name="Skerker J.M."/>
            <person name="Kuehl J.V."/>
            <person name="Price M.N."/>
            <person name="Huang J."/>
            <person name="Chakraborty R."/>
            <person name="Arkin A.P."/>
            <person name="Deutschbauer A."/>
        </authorList>
    </citation>
    <scope>NUCLEOTIDE SEQUENCE [LARGE SCALE GENOMIC DNA]</scope>
    <source>
        <strain evidence="10">4G11</strain>
    </source>
</reference>
<dbReference type="Gene3D" id="3.40.1710.10">
    <property type="entry name" value="abc type-2 transporter like domain"/>
    <property type="match status" value="1"/>
</dbReference>
<dbReference type="KEGG" id="cbw:RR42_m1965"/>
<evidence type="ECO:0000256" key="6">
    <source>
        <dbReference type="ARBA" id="ARBA00022989"/>
    </source>
</evidence>
<dbReference type="AlphaFoldDB" id="A0A0C4Y8P9"/>
<dbReference type="InterPro" id="IPR051449">
    <property type="entry name" value="ABC-2_transporter_component"/>
</dbReference>
<evidence type="ECO:0000313" key="10">
    <source>
        <dbReference type="EMBL" id="AJG19360.1"/>
    </source>
</evidence>
<dbReference type="RefSeq" id="WP_043346112.1">
    <property type="nucleotide sequence ID" value="NZ_CP010536.1"/>
</dbReference>
<dbReference type="InterPro" id="IPR047817">
    <property type="entry name" value="ABC2_TM_bact-type"/>
</dbReference>
<evidence type="ECO:0000313" key="11">
    <source>
        <dbReference type="Proteomes" id="UP000031843"/>
    </source>
</evidence>
<evidence type="ECO:0000256" key="4">
    <source>
        <dbReference type="ARBA" id="ARBA00022475"/>
    </source>
</evidence>
<dbReference type="GO" id="GO:0140359">
    <property type="term" value="F:ABC-type transporter activity"/>
    <property type="evidence" value="ECO:0007669"/>
    <property type="project" value="InterPro"/>
</dbReference>
<evidence type="ECO:0000256" key="3">
    <source>
        <dbReference type="ARBA" id="ARBA00022448"/>
    </source>
</evidence>
<evidence type="ECO:0000259" key="9">
    <source>
        <dbReference type="PROSITE" id="PS51012"/>
    </source>
</evidence>
<proteinExistence type="inferred from homology"/>
<dbReference type="PANTHER" id="PTHR30294:SF47">
    <property type="entry name" value="INNER MEMBRANE TRANSPORT PERMEASE YHHJ"/>
    <property type="match status" value="1"/>
</dbReference>
<evidence type="ECO:0000256" key="1">
    <source>
        <dbReference type="ARBA" id="ARBA00004651"/>
    </source>
</evidence>
<keyword evidence="6 8" id="KW-1133">Transmembrane helix</keyword>
<keyword evidence="5 8" id="KW-0812">Transmembrane</keyword>
<comment type="subcellular location">
    <subcellularLocation>
        <location evidence="1">Cell membrane</location>
        <topology evidence="1">Multi-pass membrane protein</topology>
    </subcellularLocation>
</comment>
<keyword evidence="3" id="KW-0813">Transport</keyword>
<accession>A0A0C4Y8P9</accession>
<keyword evidence="7 8" id="KW-0472">Membrane</keyword>
<feature type="transmembrane region" description="Helical" evidence="8">
    <location>
        <begin position="221"/>
        <end position="245"/>
    </location>
</feature>
<feature type="transmembrane region" description="Helical" evidence="8">
    <location>
        <begin position="288"/>
        <end position="306"/>
    </location>
</feature>
<evidence type="ECO:0000256" key="2">
    <source>
        <dbReference type="ARBA" id="ARBA00007783"/>
    </source>
</evidence>
<feature type="domain" description="ABC transmembrane type-2" evidence="9">
    <location>
        <begin position="130"/>
        <end position="370"/>
    </location>
</feature>
<keyword evidence="11" id="KW-1185">Reference proteome</keyword>
<dbReference type="STRING" id="68895.RR42_m1965"/>
<organism evidence="10 11">
    <name type="scientific">Cupriavidus basilensis</name>
    <dbReference type="NCBI Taxonomy" id="68895"/>
    <lineage>
        <taxon>Bacteria</taxon>
        <taxon>Pseudomonadati</taxon>
        <taxon>Pseudomonadota</taxon>
        <taxon>Betaproteobacteria</taxon>
        <taxon>Burkholderiales</taxon>
        <taxon>Burkholderiaceae</taxon>
        <taxon>Cupriavidus</taxon>
    </lineage>
</organism>
<evidence type="ECO:0000256" key="7">
    <source>
        <dbReference type="ARBA" id="ARBA00023136"/>
    </source>
</evidence>
<dbReference type="OrthoDB" id="9808686at2"/>
<feature type="transmembrane region" description="Helical" evidence="8">
    <location>
        <begin position="20"/>
        <end position="41"/>
    </location>
</feature>
<dbReference type="Proteomes" id="UP000031843">
    <property type="component" value="Chromosome main"/>
</dbReference>
<sequence length="375" mass="40668">MNQWCKNVARLCGKELRSLFSDVTLMALIVFAFTLAVHSVAKGIKAEVSNASVAIVDADHSELSRRLRDAIRPPYFKTPVDVDRHAVDAELDRGRYIFAIEIPPRFEADVLAGRTPAVQVLVDATAMTQAGLGASYLQQIFTREALEFLHARGIEAQLPVRAQSTVLFNPNTESHWFTSTMQILVNITVLAIILVGAAVIREREHGTIEHLLVMPVRASEIAVAKILANGAVIFLASLLSLWLVVHLWLDVPLTGSMGLFALSTALYLFSVTALGMWLATIAPAMPQFGLLAVPTYAVAYLLSGAATPVQSMPQAMQHAVQFLPTTQFVTLTQAILFRGAGVDVVWPQLLGVTAAGGIFLALALTRFRSMLAQQG</sequence>
<dbReference type="PANTHER" id="PTHR30294">
    <property type="entry name" value="MEMBRANE COMPONENT OF ABC TRANSPORTER YHHJ-RELATED"/>
    <property type="match status" value="1"/>
</dbReference>
<comment type="similarity">
    <text evidence="2">Belongs to the ABC-2 integral membrane protein family.</text>
</comment>
<gene>
    <name evidence="10" type="ORF">RR42_m1965</name>
</gene>
<feature type="transmembrane region" description="Helical" evidence="8">
    <location>
        <begin position="345"/>
        <end position="364"/>
    </location>
</feature>
<dbReference type="InterPro" id="IPR013525">
    <property type="entry name" value="ABC2_TM"/>
</dbReference>
<dbReference type="PROSITE" id="PS51012">
    <property type="entry name" value="ABC_TM2"/>
    <property type="match status" value="1"/>
</dbReference>
<dbReference type="GO" id="GO:0005886">
    <property type="term" value="C:plasma membrane"/>
    <property type="evidence" value="ECO:0007669"/>
    <property type="project" value="UniProtKB-SubCell"/>
</dbReference>
<feature type="transmembrane region" description="Helical" evidence="8">
    <location>
        <begin position="257"/>
        <end position="281"/>
    </location>
</feature>
<name>A0A0C4Y8P9_9BURK</name>